<protein>
    <submittedName>
        <fullName evidence="1">Uncharacterized protein</fullName>
    </submittedName>
</protein>
<reference evidence="1" key="1">
    <citation type="submission" date="2020-04" db="EMBL/GenBank/DDBJ databases">
        <authorList>
            <person name="Chiriac C."/>
            <person name="Salcher M."/>
            <person name="Ghai R."/>
            <person name="Kavagutti S V."/>
        </authorList>
    </citation>
    <scope>NUCLEOTIDE SEQUENCE</scope>
</reference>
<proteinExistence type="predicted"/>
<evidence type="ECO:0000313" key="1">
    <source>
        <dbReference type="EMBL" id="CAB4130104.1"/>
    </source>
</evidence>
<organism evidence="1">
    <name type="scientific">uncultured Caudovirales phage</name>
    <dbReference type="NCBI Taxonomy" id="2100421"/>
    <lineage>
        <taxon>Viruses</taxon>
        <taxon>Duplodnaviria</taxon>
        <taxon>Heunggongvirae</taxon>
        <taxon>Uroviricota</taxon>
        <taxon>Caudoviricetes</taxon>
        <taxon>Peduoviridae</taxon>
        <taxon>Maltschvirus</taxon>
        <taxon>Maltschvirus maltsch</taxon>
    </lineage>
</organism>
<dbReference type="EMBL" id="LR796235">
    <property type="protein sequence ID" value="CAB4130104.1"/>
    <property type="molecule type" value="Genomic_DNA"/>
</dbReference>
<sequence length="109" mass="13200">MKYLITESQFDRAVFIYLNNQGFIQIDIDDSIYFVNSYNDRFAQIRYNKYDGWCFIFHKLIEDICSFFSLDEYNCVKVIGRWVENTLQTKVIYTEWYGTYAYTSLKIPN</sequence>
<gene>
    <name evidence="1" type="ORF">UFOVP117_257</name>
</gene>
<accession>A0A6J5L6T6</accession>
<name>A0A6J5L6T6_9CAUD</name>